<evidence type="ECO:0008006" key="3">
    <source>
        <dbReference type="Google" id="ProtNLM"/>
    </source>
</evidence>
<evidence type="ECO:0000313" key="2">
    <source>
        <dbReference type="Proteomes" id="UP000183038"/>
    </source>
</evidence>
<dbReference type="EMBL" id="FNTB01000001">
    <property type="protein sequence ID" value="SEC59688.1"/>
    <property type="molecule type" value="Genomic_DNA"/>
</dbReference>
<dbReference type="Proteomes" id="UP000183038">
    <property type="component" value="Unassembled WGS sequence"/>
</dbReference>
<evidence type="ECO:0000313" key="1">
    <source>
        <dbReference type="EMBL" id="SEC59688.1"/>
    </source>
</evidence>
<proteinExistence type="predicted"/>
<sequence>MITRIFVAISLLFLMQCQNDDTEFDNTPVDDTSLVGEWLLTESYVSPGGAAEWQDVDEGYRYIFDEFGNYERTNFDKETLNTGSYEIIAPELYLYFITEGEKDTLGFTADFNSSKTSLTLSPSYPGICIEGCLYRFMKR</sequence>
<name>A0A1H4TTZ5_9FLAO</name>
<organism evidence="1 2">
    <name type="scientific">Maribacter dokdonensis</name>
    <dbReference type="NCBI Taxonomy" id="320912"/>
    <lineage>
        <taxon>Bacteria</taxon>
        <taxon>Pseudomonadati</taxon>
        <taxon>Bacteroidota</taxon>
        <taxon>Flavobacteriia</taxon>
        <taxon>Flavobacteriales</taxon>
        <taxon>Flavobacteriaceae</taxon>
        <taxon>Maribacter</taxon>
    </lineage>
</organism>
<reference evidence="1 2" key="1">
    <citation type="submission" date="2016-10" db="EMBL/GenBank/DDBJ databases">
        <authorList>
            <person name="de Groot N.N."/>
        </authorList>
    </citation>
    <scope>NUCLEOTIDE SEQUENCE [LARGE SCALE GENOMIC DNA]</scope>
    <source>
        <strain evidence="1 2">MAR_2009_71</strain>
    </source>
</reference>
<accession>A0A1H4TTZ5</accession>
<gene>
    <name evidence="1" type="ORF">SAMN05192540_3572</name>
</gene>
<protein>
    <recommendedName>
        <fullName evidence="3">Lipocalin-like domain-containing protein</fullName>
    </recommendedName>
</protein>
<dbReference type="AlphaFoldDB" id="A0A1H4TTZ5"/>